<gene>
    <name evidence="1" type="ORF">BV25DRAFT_1828804</name>
</gene>
<proteinExistence type="predicted"/>
<dbReference type="EMBL" id="MU277225">
    <property type="protein sequence ID" value="KAI0059564.1"/>
    <property type="molecule type" value="Genomic_DNA"/>
</dbReference>
<sequence>MQLSLPPNAYTYHRLQFYGISVTPQWLCDYARSRDPQGTIDRNDVTLMARALTTIIRKTGISTITFEASLFDDTVKIPEDVEARPVDDLIPIIAVCDQYTYKRRPSEKKMKRLIKILGGRQPRWWVDQQDCY</sequence>
<feature type="non-terminal residue" evidence="1">
    <location>
        <position position="132"/>
    </location>
</feature>
<reference evidence="1" key="1">
    <citation type="submission" date="2021-03" db="EMBL/GenBank/DDBJ databases">
        <authorList>
            <consortium name="DOE Joint Genome Institute"/>
            <person name="Ahrendt S."/>
            <person name="Looney B.P."/>
            <person name="Miyauchi S."/>
            <person name="Morin E."/>
            <person name="Drula E."/>
            <person name="Courty P.E."/>
            <person name="Chicoki N."/>
            <person name="Fauchery L."/>
            <person name="Kohler A."/>
            <person name="Kuo A."/>
            <person name="Labutti K."/>
            <person name="Pangilinan J."/>
            <person name="Lipzen A."/>
            <person name="Riley R."/>
            <person name="Andreopoulos W."/>
            <person name="He G."/>
            <person name="Johnson J."/>
            <person name="Barry K.W."/>
            <person name="Grigoriev I.V."/>
            <person name="Nagy L."/>
            <person name="Hibbett D."/>
            <person name="Henrissat B."/>
            <person name="Matheny P.B."/>
            <person name="Labbe J."/>
            <person name="Martin F."/>
        </authorList>
    </citation>
    <scope>NUCLEOTIDE SEQUENCE</scope>
    <source>
        <strain evidence="1">HHB10654</strain>
    </source>
</reference>
<protein>
    <submittedName>
        <fullName evidence="1">Uncharacterized protein</fullName>
    </submittedName>
</protein>
<reference evidence="1" key="2">
    <citation type="journal article" date="2022" name="New Phytol.">
        <title>Evolutionary transition to the ectomycorrhizal habit in the genomes of a hyperdiverse lineage of mushroom-forming fungi.</title>
        <authorList>
            <person name="Looney B."/>
            <person name="Miyauchi S."/>
            <person name="Morin E."/>
            <person name="Drula E."/>
            <person name="Courty P.E."/>
            <person name="Kohler A."/>
            <person name="Kuo A."/>
            <person name="LaButti K."/>
            <person name="Pangilinan J."/>
            <person name="Lipzen A."/>
            <person name="Riley R."/>
            <person name="Andreopoulos W."/>
            <person name="He G."/>
            <person name="Johnson J."/>
            <person name="Nolan M."/>
            <person name="Tritt A."/>
            <person name="Barry K.W."/>
            <person name="Grigoriev I.V."/>
            <person name="Nagy L.G."/>
            <person name="Hibbett D."/>
            <person name="Henrissat B."/>
            <person name="Matheny P.B."/>
            <person name="Labbe J."/>
            <person name="Martin F.M."/>
        </authorList>
    </citation>
    <scope>NUCLEOTIDE SEQUENCE</scope>
    <source>
        <strain evidence="1">HHB10654</strain>
    </source>
</reference>
<evidence type="ECO:0000313" key="2">
    <source>
        <dbReference type="Proteomes" id="UP000814140"/>
    </source>
</evidence>
<comment type="caution">
    <text evidence="1">The sequence shown here is derived from an EMBL/GenBank/DDBJ whole genome shotgun (WGS) entry which is preliminary data.</text>
</comment>
<accession>A0ACB8ST66</accession>
<keyword evidence="2" id="KW-1185">Reference proteome</keyword>
<name>A0ACB8ST66_9AGAM</name>
<evidence type="ECO:0000313" key="1">
    <source>
        <dbReference type="EMBL" id="KAI0059564.1"/>
    </source>
</evidence>
<dbReference type="Proteomes" id="UP000814140">
    <property type="component" value="Unassembled WGS sequence"/>
</dbReference>
<organism evidence="1 2">
    <name type="scientific">Artomyces pyxidatus</name>
    <dbReference type="NCBI Taxonomy" id="48021"/>
    <lineage>
        <taxon>Eukaryota</taxon>
        <taxon>Fungi</taxon>
        <taxon>Dikarya</taxon>
        <taxon>Basidiomycota</taxon>
        <taxon>Agaricomycotina</taxon>
        <taxon>Agaricomycetes</taxon>
        <taxon>Russulales</taxon>
        <taxon>Auriscalpiaceae</taxon>
        <taxon>Artomyces</taxon>
    </lineage>
</organism>